<keyword evidence="1" id="KW-0472">Membrane</keyword>
<sequence length="102" mass="12167">MIKIDSQLLDLQKNALSIILMLYILFNILNLDLFKKKGNIEDLKVDINKADIEELEKIPYIGEKTAIKIIERREELGYYKNINELSDIRNFKKFKYFIKVEK</sequence>
<dbReference type="PANTHER" id="PTHR21180">
    <property type="entry name" value="ENDONUCLEASE/EXONUCLEASE/PHOSPHATASE FAMILY DOMAIN-CONTAINING PROTEIN 1"/>
    <property type="match status" value="1"/>
</dbReference>
<dbReference type="Pfam" id="PF12836">
    <property type="entry name" value="HHH_3"/>
    <property type="match status" value="1"/>
</dbReference>
<protein>
    <submittedName>
        <fullName evidence="2">Competence protein ComEA</fullName>
    </submittedName>
</protein>
<accession>A0AA46AD89</accession>
<keyword evidence="3" id="KW-1185">Reference proteome</keyword>
<evidence type="ECO:0000256" key="1">
    <source>
        <dbReference type="SAM" id="Phobius"/>
    </source>
</evidence>
<evidence type="ECO:0000313" key="2">
    <source>
        <dbReference type="EMBL" id="SMP03483.1"/>
    </source>
</evidence>
<evidence type="ECO:0000313" key="3">
    <source>
        <dbReference type="Proteomes" id="UP001157947"/>
    </source>
</evidence>
<dbReference type="InterPro" id="IPR051675">
    <property type="entry name" value="Endo/Exo/Phosphatase_dom_1"/>
</dbReference>
<feature type="transmembrane region" description="Helical" evidence="1">
    <location>
        <begin position="15"/>
        <end position="34"/>
    </location>
</feature>
<gene>
    <name evidence="2" type="ORF">SAMN06264868_102131</name>
</gene>
<dbReference type="PANTHER" id="PTHR21180:SF32">
    <property type="entry name" value="ENDONUCLEASE_EXONUCLEASE_PHOSPHATASE FAMILY DOMAIN-CONTAINING PROTEIN 1"/>
    <property type="match status" value="1"/>
</dbReference>
<dbReference type="Proteomes" id="UP001157947">
    <property type="component" value="Unassembled WGS sequence"/>
</dbReference>
<dbReference type="InterPro" id="IPR010994">
    <property type="entry name" value="RuvA_2-like"/>
</dbReference>
<dbReference type="RefSeq" id="WP_265133379.1">
    <property type="nucleotide sequence ID" value="NZ_FXTX01000002.1"/>
</dbReference>
<dbReference type="Gene3D" id="1.10.150.280">
    <property type="entry name" value="AF1531-like domain"/>
    <property type="match status" value="1"/>
</dbReference>
<dbReference type="EMBL" id="FXTX01000002">
    <property type="protein sequence ID" value="SMP03483.1"/>
    <property type="molecule type" value="Genomic_DNA"/>
</dbReference>
<comment type="caution">
    <text evidence="2">The sequence shown here is derived from an EMBL/GenBank/DDBJ whole genome shotgun (WGS) entry which is preliminary data.</text>
</comment>
<name>A0AA46AD89_9AQUI</name>
<organism evidence="2 3">
    <name type="scientific">Venenivibrio stagnispumantis</name>
    <dbReference type="NCBI Taxonomy" id="407998"/>
    <lineage>
        <taxon>Bacteria</taxon>
        <taxon>Pseudomonadati</taxon>
        <taxon>Aquificota</taxon>
        <taxon>Aquificia</taxon>
        <taxon>Aquificales</taxon>
        <taxon>Hydrogenothermaceae</taxon>
        <taxon>Venenivibrio</taxon>
    </lineage>
</organism>
<proteinExistence type="predicted"/>
<keyword evidence="1" id="KW-0812">Transmembrane</keyword>
<dbReference type="AlphaFoldDB" id="A0AA46AD89"/>
<reference evidence="2" key="1">
    <citation type="submission" date="2017-05" db="EMBL/GenBank/DDBJ databases">
        <authorList>
            <person name="Varghese N."/>
            <person name="Submissions S."/>
        </authorList>
    </citation>
    <scope>NUCLEOTIDE SEQUENCE</scope>
    <source>
        <strain evidence="2">DSM 18763</strain>
    </source>
</reference>
<keyword evidence="1" id="KW-1133">Transmembrane helix</keyword>
<dbReference type="SUPFAM" id="SSF47781">
    <property type="entry name" value="RuvA domain 2-like"/>
    <property type="match status" value="1"/>
</dbReference>